<name>A0A5J4VMG5_9EUKA</name>
<organism evidence="1 2">
    <name type="scientific">Streblomastix strix</name>
    <dbReference type="NCBI Taxonomy" id="222440"/>
    <lineage>
        <taxon>Eukaryota</taxon>
        <taxon>Metamonada</taxon>
        <taxon>Preaxostyla</taxon>
        <taxon>Oxymonadida</taxon>
        <taxon>Streblomastigidae</taxon>
        <taxon>Streblomastix</taxon>
    </lineage>
</organism>
<proteinExistence type="predicted"/>
<reference evidence="1 2" key="1">
    <citation type="submission" date="2019-03" db="EMBL/GenBank/DDBJ databases">
        <title>Single cell metagenomics reveals metabolic interactions within the superorganism composed of flagellate Streblomastix strix and complex community of Bacteroidetes bacteria on its surface.</title>
        <authorList>
            <person name="Treitli S.C."/>
            <person name="Kolisko M."/>
            <person name="Husnik F."/>
            <person name="Keeling P."/>
            <person name="Hampl V."/>
        </authorList>
    </citation>
    <scope>NUCLEOTIDE SEQUENCE [LARGE SCALE GENOMIC DNA]</scope>
    <source>
        <strain evidence="1">ST1C</strain>
    </source>
</reference>
<evidence type="ECO:0000313" key="2">
    <source>
        <dbReference type="Proteomes" id="UP000324800"/>
    </source>
</evidence>
<accession>A0A5J4VMG5</accession>
<dbReference type="Proteomes" id="UP000324800">
    <property type="component" value="Unassembled WGS sequence"/>
</dbReference>
<protein>
    <submittedName>
        <fullName evidence="1">Uncharacterized protein</fullName>
    </submittedName>
</protein>
<evidence type="ECO:0000313" key="1">
    <source>
        <dbReference type="EMBL" id="KAA6383654.1"/>
    </source>
</evidence>
<dbReference type="AlphaFoldDB" id="A0A5J4VMG5"/>
<dbReference type="EMBL" id="SNRW01006138">
    <property type="protein sequence ID" value="KAA6383654.1"/>
    <property type="molecule type" value="Genomic_DNA"/>
</dbReference>
<comment type="caution">
    <text evidence="1">The sequence shown here is derived from an EMBL/GenBank/DDBJ whole genome shotgun (WGS) entry which is preliminary data.</text>
</comment>
<gene>
    <name evidence="1" type="ORF">EZS28_020818</name>
</gene>
<feature type="non-terminal residue" evidence="1">
    <location>
        <position position="1"/>
    </location>
</feature>
<sequence length="68" mass="8171">WKLRMQRKIHIIENVIVYFESLSHPGVSPKISRGVIEIPNIDTRRDKKNEGNKYRYRFRNCTLSLIIE</sequence>